<evidence type="ECO:0000256" key="2">
    <source>
        <dbReference type="SAM" id="MobiDB-lite"/>
    </source>
</evidence>
<accession>A0A1G9JFX7</accession>
<dbReference type="InterPro" id="IPR029050">
    <property type="entry name" value="Immunoprotect_excell_Ig-like"/>
</dbReference>
<gene>
    <name evidence="4" type="ORF">SAMN05216298_3615</name>
</gene>
<feature type="chain" id="PRO_5011615287" description="DUF4352 domain-containing protein" evidence="3">
    <location>
        <begin position="31"/>
        <end position="203"/>
    </location>
</feature>
<keyword evidence="5" id="KW-1185">Reference proteome</keyword>
<dbReference type="RefSeq" id="WP_091052189.1">
    <property type="nucleotide sequence ID" value="NZ_FNGF01000005.1"/>
</dbReference>
<sequence>MNIEFPEISKRLLAASGAALIGLAALSACSAGEDPASDSDDTGTEESAVEEVAEEEEAATGDGTSPESPLPAGSAVEITDWTLNGTVELDATEAVLAANEFNSEPAEGNQYGLITLEGTYNGTATGTLWLDATFGIWADGTFYDSIDCMNTVENDVMDTAEVSPGSDSSGAACVEIPTGAESYLLYFEDIWSLDGTQYFVEIG</sequence>
<feature type="compositionally biased region" description="Acidic residues" evidence="2">
    <location>
        <begin position="35"/>
        <end position="59"/>
    </location>
</feature>
<dbReference type="OrthoDB" id="2004788at2"/>
<dbReference type="STRING" id="380244.SAMN05216298_3615"/>
<dbReference type="Gene3D" id="2.60.40.1240">
    <property type="match status" value="1"/>
</dbReference>
<dbReference type="AlphaFoldDB" id="A0A1G9JFX7"/>
<evidence type="ECO:0000256" key="1">
    <source>
        <dbReference type="ARBA" id="ARBA00022729"/>
    </source>
</evidence>
<evidence type="ECO:0000256" key="3">
    <source>
        <dbReference type="SAM" id="SignalP"/>
    </source>
</evidence>
<dbReference type="Proteomes" id="UP000198662">
    <property type="component" value="Unassembled WGS sequence"/>
</dbReference>
<dbReference type="EMBL" id="FNGF01000005">
    <property type="protein sequence ID" value="SDL36291.1"/>
    <property type="molecule type" value="Genomic_DNA"/>
</dbReference>
<protein>
    <recommendedName>
        <fullName evidence="6">DUF4352 domain-containing protein</fullName>
    </recommendedName>
</protein>
<feature type="signal peptide" evidence="3">
    <location>
        <begin position="1"/>
        <end position="30"/>
    </location>
</feature>
<evidence type="ECO:0000313" key="4">
    <source>
        <dbReference type="EMBL" id="SDL36291.1"/>
    </source>
</evidence>
<keyword evidence="1 3" id="KW-0732">Signal</keyword>
<reference evidence="5" key="1">
    <citation type="submission" date="2016-10" db="EMBL/GenBank/DDBJ databases">
        <authorList>
            <person name="Varghese N."/>
            <person name="Submissions S."/>
        </authorList>
    </citation>
    <scope>NUCLEOTIDE SEQUENCE [LARGE SCALE GENOMIC DNA]</scope>
    <source>
        <strain evidence="5">CGMCC 4.3147</strain>
    </source>
</reference>
<feature type="region of interest" description="Disordered" evidence="2">
    <location>
        <begin position="30"/>
        <end position="73"/>
    </location>
</feature>
<evidence type="ECO:0008006" key="6">
    <source>
        <dbReference type="Google" id="ProtNLM"/>
    </source>
</evidence>
<name>A0A1G9JFX7_9ACTN</name>
<organism evidence="4 5">
    <name type="scientific">Glycomyces sambucus</name>
    <dbReference type="NCBI Taxonomy" id="380244"/>
    <lineage>
        <taxon>Bacteria</taxon>
        <taxon>Bacillati</taxon>
        <taxon>Actinomycetota</taxon>
        <taxon>Actinomycetes</taxon>
        <taxon>Glycomycetales</taxon>
        <taxon>Glycomycetaceae</taxon>
        <taxon>Glycomyces</taxon>
    </lineage>
</organism>
<proteinExistence type="predicted"/>
<evidence type="ECO:0000313" key="5">
    <source>
        <dbReference type="Proteomes" id="UP000198662"/>
    </source>
</evidence>